<dbReference type="KEGG" id="ark:D6B99_10360"/>
<dbReference type="Gene3D" id="3.90.1570.30">
    <property type="match status" value="1"/>
</dbReference>
<evidence type="ECO:0000313" key="2">
    <source>
        <dbReference type="EMBL" id="AYD47958.1"/>
    </source>
</evidence>
<gene>
    <name evidence="2" type="ORF">D6B99_10360</name>
</gene>
<dbReference type="Proteomes" id="UP000266118">
    <property type="component" value="Chromosome"/>
</dbReference>
<evidence type="ECO:0000259" key="1">
    <source>
        <dbReference type="Pfam" id="PF13588"/>
    </source>
</evidence>
<dbReference type="AlphaFoldDB" id="A0A386HPT1"/>
<sequence>MLSVNFPPPDFKIKKVEDKEQIWDANRKKWVRLTPEEWVRQNFIQFLINEKKYPASLISIEKEIVLGEMKKRYDIVVFKNALPWMIVECKEMNVPLSENVIEQIWRYNSIIVAPFIIITNGREHFGWEIKEGRGLTLKQLPEW</sequence>
<name>A0A386HPT1_9BACT</name>
<dbReference type="Pfam" id="PF13588">
    <property type="entry name" value="HSDR_N_2"/>
    <property type="match status" value="1"/>
</dbReference>
<evidence type="ECO:0000313" key="3">
    <source>
        <dbReference type="Proteomes" id="UP000266118"/>
    </source>
</evidence>
<protein>
    <submittedName>
        <fullName evidence="2">Type I restriction enzyme HsdR N-terminal domain-containing protein</fullName>
    </submittedName>
</protein>
<dbReference type="RefSeq" id="WP_119987899.1">
    <property type="nucleotide sequence ID" value="NZ_CP032489.1"/>
</dbReference>
<dbReference type="EMBL" id="CP032489">
    <property type="protein sequence ID" value="AYD47958.1"/>
    <property type="molecule type" value="Genomic_DNA"/>
</dbReference>
<dbReference type="OrthoDB" id="9790377at2"/>
<keyword evidence="3" id="KW-1185">Reference proteome</keyword>
<proteinExistence type="predicted"/>
<accession>A0A386HPT1</accession>
<organism evidence="2 3">
    <name type="scientific">Arachidicoccus soli</name>
    <dbReference type="NCBI Taxonomy" id="2341117"/>
    <lineage>
        <taxon>Bacteria</taxon>
        <taxon>Pseudomonadati</taxon>
        <taxon>Bacteroidota</taxon>
        <taxon>Chitinophagia</taxon>
        <taxon>Chitinophagales</taxon>
        <taxon>Chitinophagaceae</taxon>
        <taxon>Arachidicoccus</taxon>
    </lineage>
</organism>
<feature type="domain" description="Type I restriction enzyme R protein N-terminal" evidence="1">
    <location>
        <begin position="35"/>
        <end position="134"/>
    </location>
</feature>
<reference evidence="2 3" key="1">
    <citation type="submission" date="2018-09" db="EMBL/GenBank/DDBJ databases">
        <title>Arachidicoccus sp. nov., a bacterium isolated from soil.</title>
        <authorList>
            <person name="Weon H.-Y."/>
            <person name="Kwon S.-W."/>
            <person name="Lee S.A."/>
        </authorList>
    </citation>
    <scope>NUCLEOTIDE SEQUENCE [LARGE SCALE GENOMIC DNA]</scope>
    <source>
        <strain evidence="2 3">KIS59-12</strain>
    </source>
</reference>
<dbReference type="InterPro" id="IPR029464">
    <property type="entry name" value="HSDR_N"/>
</dbReference>